<dbReference type="InterPro" id="IPR008969">
    <property type="entry name" value="CarboxyPept-like_regulatory"/>
</dbReference>
<name>A0ABW9JPP7_9SPHI</name>
<comment type="caution">
    <text evidence="3">The sequence shown here is derived from an EMBL/GenBank/DDBJ whole genome shotgun (WGS) entry which is preliminary data.</text>
</comment>
<dbReference type="Gene3D" id="3.30.1150.10">
    <property type="match status" value="1"/>
</dbReference>
<keyword evidence="1" id="KW-0812">Transmembrane</keyword>
<dbReference type="RefSeq" id="WP_138728658.1">
    <property type="nucleotide sequence ID" value="NZ_SRMP02000034.1"/>
</dbReference>
<accession>A0ABW9JPP7</accession>
<feature type="transmembrane region" description="Helical" evidence="1">
    <location>
        <begin position="87"/>
        <end position="106"/>
    </location>
</feature>
<dbReference type="Pfam" id="PF03544">
    <property type="entry name" value="TonB_C"/>
    <property type="match status" value="1"/>
</dbReference>
<reference evidence="3 4" key="1">
    <citation type="submission" date="2024-12" db="EMBL/GenBank/DDBJ databases">
        <authorList>
            <person name="Hu S."/>
        </authorList>
    </citation>
    <scope>NUCLEOTIDE SEQUENCE [LARGE SCALE GENOMIC DNA]</scope>
    <source>
        <strain evidence="3 4">P-25</strain>
    </source>
</reference>
<dbReference type="Pfam" id="PF13715">
    <property type="entry name" value="CarbopepD_reg_2"/>
    <property type="match status" value="1"/>
</dbReference>
<evidence type="ECO:0000256" key="1">
    <source>
        <dbReference type="SAM" id="Phobius"/>
    </source>
</evidence>
<dbReference type="SUPFAM" id="SSF74653">
    <property type="entry name" value="TolA/TonB C-terminal domain"/>
    <property type="match status" value="1"/>
</dbReference>
<gene>
    <name evidence="3" type="ORF">E5L68_016010</name>
</gene>
<keyword evidence="1" id="KW-0472">Membrane</keyword>
<evidence type="ECO:0000259" key="2">
    <source>
        <dbReference type="Pfam" id="PF03544"/>
    </source>
</evidence>
<dbReference type="EMBL" id="SRMP02000034">
    <property type="protein sequence ID" value="MFN0292902.1"/>
    <property type="molecule type" value="Genomic_DNA"/>
</dbReference>
<evidence type="ECO:0000313" key="3">
    <source>
        <dbReference type="EMBL" id="MFN0292902.1"/>
    </source>
</evidence>
<evidence type="ECO:0000313" key="4">
    <source>
        <dbReference type="Proteomes" id="UP001517367"/>
    </source>
</evidence>
<proteinExistence type="predicted"/>
<dbReference type="Proteomes" id="UP001517367">
    <property type="component" value="Unassembled WGS sequence"/>
</dbReference>
<protein>
    <submittedName>
        <fullName evidence="3">Carboxypeptidase-like regulatory domain-containing protein</fullName>
    </submittedName>
</protein>
<keyword evidence="4" id="KW-1185">Reference proteome</keyword>
<dbReference type="InterPro" id="IPR037682">
    <property type="entry name" value="TonB_C"/>
</dbReference>
<sequence>MKRTVGNKEWLDIDVLDDYLEGKLDSGMMHKVERISLEDPFVAQALEGLSAAKKRTQTFSLLQKQLQERVAQKPVERKMWRTTSHRLSIAATAAVLFITAGVLFWMRESNRRQQLEMANNQPKQIEVNIKPQVAAVAPADTLPAKVSSLVDQQKVEQTLDQTLSKGNQAIAKNNTPKETMIESASLANKEAVKARLTKENRENQAKMVGARIAAPVAPVQALESRVEGIQVKTDPYAKSVKGTVYDVYGRPLSGADVKMVGDDIRAITNKSGEFTLPVEKEKVTLEVTSLGFASKNVEAKVNQEVNVRLSENASALNEVVVVSAKNAAKKKAAKDEVVIGIPAIGWKAYSEYLAKENKLYVNGTKTVSLSFVILPNGTPSDIKVEKSESKALDEEAIRLLKDGGKWNYPAGVKKNASIAIKF</sequence>
<dbReference type="Gene3D" id="2.60.40.1120">
    <property type="entry name" value="Carboxypeptidase-like, regulatory domain"/>
    <property type="match status" value="1"/>
</dbReference>
<keyword evidence="1" id="KW-1133">Transmembrane helix</keyword>
<feature type="domain" description="TonB C-terminal" evidence="2">
    <location>
        <begin position="366"/>
        <end position="421"/>
    </location>
</feature>
<dbReference type="SUPFAM" id="SSF49464">
    <property type="entry name" value="Carboxypeptidase regulatory domain-like"/>
    <property type="match status" value="1"/>
</dbReference>
<organism evidence="3 4">
    <name type="scientific">Pedobacter helvus</name>
    <dbReference type="NCBI Taxonomy" id="2563444"/>
    <lineage>
        <taxon>Bacteria</taxon>
        <taxon>Pseudomonadati</taxon>
        <taxon>Bacteroidota</taxon>
        <taxon>Sphingobacteriia</taxon>
        <taxon>Sphingobacteriales</taxon>
        <taxon>Sphingobacteriaceae</taxon>
        <taxon>Pedobacter</taxon>
    </lineage>
</organism>